<feature type="transmembrane region" description="Helical" evidence="5">
    <location>
        <begin position="176"/>
        <end position="196"/>
    </location>
</feature>
<dbReference type="EMBL" id="UGGT01000001">
    <property type="protein sequence ID" value="STO22909.1"/>
    <property type="molecule type" value="Genomic_DNA"/>
</dbReference>
<dbReference type="Gene3D" id="1.20.120.1630">
    <property type="match status" value="1"/>
</dbReference>
<dbReference type="STRING" id="1094715.GCA_000236165_02997"/>
<proteinExistence type="predicted"/>
<dbReference type="Pfam" id="PF04191">
    <property type="entry name" value="PEMT"/>
    <property type="match status" value="1"/>
</dbReference>
<evidence type="ECO:0000313" key="7">
    <source>
        <dbReference type="Proteomes" id="UP000254554"/>
    </source>
</evidence>
<dbReference type="AlphaFoldDB" id="A0A377GEB8"/>
<evidence type="ECO:0000256" key="3">
    <source>
        <dbReference type="ARBA" id="ARBA00022989"/>
    </source>
</evidence>
<dbReference type="InterPro" id="IPR052527">
    <property type="entry name" value="Metal_cation-efflux_comp"/>
</dbReference>
<dbReference type="InterPro" id="IPR007318">
    <property type="entry name" value="Phopholipid_MeTrfase"/>
</dbReference>
<dbReference type="PANTHER" id="PTHR43847">
    <property type="entry name" value="BLL3993 PROTEIN"/>
    <property type="match status" value="1"/>
</dbReference>
<reference evidence="6 7" key="1">
    <citation type="submission" date="2018-06" db="EMBL/GenBank/DDBJ databases">
        <authorList>
            <consortium name="Pathogen Informatics"/>
            <person name="Doyle S."/>
        </authorList>
    </citation>
    <scope>NUCLEOTIDE SEQUENCE [LARGE SCALE GENOMIC DNA]</scope>
    <source>
        <strain evidence="6 7">NCTC11370</strain>
    </source>
</reference>
<evidence type="ECO:0000313" key="6">
    <source>
        <dbReference type="EMBL" id="STO22909.1"/>
    </source>
</evidence>
<dbReference type="Proteomes" id="UP000254554">
    <property type="component" value="Unassembled WGS sequence"/>
</dbReference>
<feature type="transmembrane region" description="Helical" evidence="5">
    <location>
        <begin position="106"/>
        <end position="129"/>
    </location>
</feature>
<accession>A0A377GEB8</accession>
<name>A0A377GEB8_9GAMM</name>
<feature type="transmembrane region" description="Helical" evidence="5">
    <location>
        <begin position="75"/>
        <end position="94"/>
    </location>
</feature>
<protein>
    <recommendedName>
        <fullName evidence="8">Steroid 5-alpha reductase C-terminal domain-containing protein</fullName>
    </recommendedName>
</protein>
<keyword evidence="4 5" id="KW-0472">Membrane</keyword>
<evidence type="ECO:0000256" key="4">
    <source>
        <dbReference type="ARBA" id="ARBA00023136"/>
    </source>
</evidence>
<evidence type="ECO:0008006" key="8">
    <source>
        <dbReference type="Google" id="ProtNLM"/>
    </source>
</evidence>
<sequence>MDSFYKKLIRSSVIGVLVLVALLFIPAGTLNYWQGLVYLAVFVIASTAYSVYLAKYDPALLRRRTEAGISYEKEPVQKIIIFFLFLMCMVLMVLPPLDVRFGWSLVPWYISLMGDVMVAFSFYIFHLVSKENTYAAANVRVEEGQKVISDGLYGVVRHPMYFGALFLFIGTPLALGSWWTLLLIPIFLVILIARILNEEKILARDLPGYTEYQKKVRTRFIPFVW</sequence>
<feature type="transmembrane region" description="Helical" evidence="5">
    <location>
        <begin position="36"/>
        <end position="54"/>
    </location>
</feature>
<dbReference type="GO" id="GO:0012505">
    <property type="term" value="C:endomembrane system"/>
    <property type="evidence" value="ECO:0007669"/>
    <property type="project" value="UniProtKB-SubCell"/>
</dbReference>
<dbReference type="OrthoDB" id="5293276at2"/>
<feature type="transmembrane region" description="Helical" evidence="5">
    <location>
        <begin position="12"/>
        <end position="30"/>
    </location>
</feature>
<dbReference type="GeneID" id="93293897"/>
<feature type="transmembrane region" description="Helical" evidence="5">
    <location>
        <begin position="150"/>
        <end position="170"/>
    </location>
</feature>
<keyword evidence="3 5" id="KW-1133">Transmembrane helix</keyword>
<dbReference type="PANTHER" id="PTHR43847:SF1">
    <property type="entry name" value="BLL3993 PROTEIN"/>
    <property type="match status" value="1"/>
</dbReference>
<evidence type="ECO:0000256" key="2">
    <source>
        <dbReference type="ARBA" id="ARBA00022692"/>
    </source>
</evidence>
<evidence type="ECO:0000256" key="5">
    <source>
        <dbReference type="SAM" id="Phobius"/>
    </source>
</evidence>
<organism evidence="6 7">
    <name type="scientific">Fluoribacter dumoffii</name>
    <dbReference type="NCBI Taxonomy" id="463"/>
    <lineage>
        <taxon>Bacteria</taxon>
        <taxon>Pseudomonadati</taxon>
        <taxon>Pseudomonadota</taxon>
        <taxon>Gammaproteobacteria</taxon>
        <taxon>Legionellales</taxon>
        <taxon>Legionellaceae</taxon>
        <taxon>Fluoribacter</taxon>
    </lineage>
</organism>
<keyword evidence="2 5" id="KW-0812">Transmembrane</keyword>
<gene>
    <name evidence="6" type="ORF">NCTC11370_03011</name>
</gene>
<comment type="subcellular location">
    <subcellularLocation>
        <location evidence="1">Endomembrane system</location>
        <topology evidence="1">Multi-pass membrane protein</topology>
    </subcellularLocation>
</comment>
<evidence type="ECO:0000256" key="1">
    <source>
        <dbReference type="ARBA" id="ARBA00004127"/>
    </source>
</evidence>
<keyword evidence="7" id="KW-1185">Reference proteome</keyword>
<dbReference type="RefSeq" id="WP_010655028.1">
    <property type="nucleotide sequence ID" value="NZ_UGGT01000001.1"/>
</dbReference>